<feature type="region of interest" description="Disordered" evidence="3">
    <location>
        <begin position="630"/>
        <end position="655"/>
    </location>
</feature>
<protein>
    <recommendedName>
        <fullName evidence="4">3'-5' exonuclease domain-containing protein</fullName>
    </recommendedName>
</protein>
<accession>A0A9P1M5N8</accession>
<feature type="compositionally biased region" description="Polar residues" evidence="3">
    <location>
        <begin position="568"/>
        <end position="579"/>
    </location>
</feature>
<dbReference type="GO" id="GO:0006139">
    <property type="term" value="P:nucleobase-containing compound metabolic process"/>
    <property type="evidence" value="ECO:0007669"/>
    <property type="project" value="InterPro"/>
</dbReference>
<evidence type="ECO:0000313" key="5">
    <source>
        <dbReference type="EMBL" id="CAI4210411.1"/>
    </source>
</evidence>
<dbReference type="OrthoDB" id="1920326at2759"/>
<evidence type="ECO:0000259" key="4">
    <source>
        <dbReference type="Pfam" id="PF01612"/>
    </source>
</evidence>
<dbReference type="Pfam" id="PF01612">
    <property type="entry name" value="DNA_pol_A_exo1"/>
    <property type="match status" value="1"/>
</dbReference>
<dbReference type="Gene3D" id="3.30.420.10">
    <property type="entry name" value="Ribonuclease H-like superfamily/Ribonuclease H"/>
    <property type="match status" value="1"/>
</dbReference>
<evidence type="ECO:0000256" key="2">
    <source>
        <dbReference type="ARBA" id="ARBA00022801"/>
    </source>
</evidence>
<keyword evidence="6" id="KW-1185">Reference proteome</keyword>
<dbReference type="AlphaFoldDB" id="A0A9P1M5N8"/>
<dbReference type="InterPro" id="IPR051132">
    <property type="entry name" value="3-5_Exonuclease_domain"/>
</dbReference>
<name>A0A9P1M5N8_9PEZI</name>
<dbReference type="PANTHER" id="PTHR13620:SF104">
    <property type="entry name" value="EXONUCLEASE 3'-5' DOMAIN-CONTAINING PROTEIN 2"/>
    <property type="match status" value="1"/>
</dbReference>
<keyword evidence="2" id="KW-0378">Hydrolase</keyword>
<keyword evidence="1" id="KW-0540">Nuclease</keyword>
<gene>
    <name evidence="5" type="ORF">PPNO1_LOCUS215</name>
</gene>
<dbReference type="InterPro" id="IPR036397">
    <property type="entry name" value="RNaseH_sf"/>
</dbReference>
<dbReference type="GO" id="GO:0005737">
    <property type="term" value="C:cytoplasm"/>
    <property type="evidence" value="ECO:0007669"/>
    <property type="project" value="TreeGrafter"/>
</dbReference>
<dbReference type="SUPFAM" id="SSF53098">
    <property type="entry name" value="Ribonuclease H-like"/>
    <property type="match status" value="1"/>
</dbReference>
<feature type="domain" description="3'-5' exonuclease" evidence="4">
    <location>
        <begin position="143"/>
        <end position="340"/>
    </location>
</feature>
<dbReference type="EMBL" id="CALLCH030000001">
    <property type="protein sequence ID" value="CAI4210411.1"/>
    <property type="molecule type" value="Genomic_DNA"/>
</dbReference>
<dbReference type="GO" id="GO:0005634">
    <property type="term" value="C:nucleus"/>
    <property type="evidence" value="ECO:0007669"/>
    <property type="project" value="TreeGrafter"/>
</dbReference>
<feature type="region of interest" description="Disordered" evidence="3">
    <location>
        <begin position="555"/>
        <end position="580"/>
    </location>
</feature>
<feature type="region of interest" description="Disordered" evidence="3">
    <location>
        <begin position="737"/>
        <end position="758"/>
    </location>
</feature>
<dbReference type="InterPro" id="IPR012337">
    <property type="entry name" value="RNaseH-like_sf"/>
</dbReference>
<reference evidence="5" key="1">
    <citation type="submission" date="2022-11" db="EMBL/GenBank/DDBJ databases">
        <authorList>
            <person name="Scott C."/>
            <person name="Bruce N."/>
        </authorList>
    </citation>
    <scope>NUCLEOTIDE SEQUENCE</scope>
</reference>
<dbReference type="GO" id="GO:0008408">
    <property type="term" value="F:3'-5' exonuclease activity"/>
    <property type="evidence" value="ECO:0007669"/>
    <property type="project" value="InterPro"/>
</dbReference>
<dbReference type="CDD" id="cd06141">
    <property type="entry name" value="WRN_exo"/>
    <property type="match status" value="1"/>
</dbReference>
<feature type="region of interest" description="Disordered" evidence="3">
    <location>
        <begin position="512"/>
        <end position="534"/>
    </location>
</feature>
<dbReference type="PANTHER" id="PTHR13620">
    <property type="entry name" value="3-5 EXONUCLEASE"/>
    <property type="match status" value="1"/>
</dbReference>
<proteinExistence type="predicted"/>
<dbReference type="Proteomes" id="UP000838763">
    <property type="component" value="Unassembled WGS sequence"/>
</dbReference>
<organism evidence="5 6">
    <name type="scientific">Parascedosporium putredinis</name>
    <dbReference type="NCBI Taxonomy" id="1442378"/>
    <lineage>
        <taxon>Eukaryota</taxon>
        <taxon>Fungi</taxon>
        <taxon>Dikarya</taxon>
        <taxon>Ascomycota</taxon>
        <taxon>Pezizomycotina</taxon>
        <taxon>Sordariomycetes</taxon>
        <taxon>Hypocreomycetidae</taxon>
        <taxon>Microascales</taxon>
        <taxon>Microascaceae</taxon>
        <taxon>Parascedosporium</taxon>
    </lineage>
</organism>
<evidence type="ECO:0000256" key="1">
    <source>
        <dbReference type="ARBA" id="ARBA00022722"/>
    </source>
</evidence>
<evidence type="ECO:0000256" key="3">
    <source>
        <dbReference type="SAM" id="MobiDB-lite"/>
    </source>
</evidence>
<sequence length="758" mass="82478">MSSSSPSGRLWEPSHGIRFAPRQDAVLYPVLDMSRFYTSGAFAEPEPGPVDNLALAPDLDLISPCSPGPSHGLDYDSGSGLEEGMEEDETALKVPFTSLEYNISEKLFREAKMAKEGTPGSFWSYTMYRGPLVDGIEKRVKVHYCKTKHSTERACQYFLNEPVIGFDMEWEAMATAGEGPKPNVSLIQIASPSRIALFHVAQFPARDAMLAPSFKKLMEDPEVTKVGVAIKGDASRLFKFLKVESKGLFELSHLYRLVKYSNLGMPKMVNKKLVPLATQVEEYLGLPLFKGQDVRSSHWSRPLNMSQILSSRNGELTSTNLDSASDAYVGLQLYHVLEKERMALDPCPPRPFHADLDLPIRLSFNVTAPAPAAESASVAANDLAAIPSDASPDAVSPGAVSPGTTSPNDDRILAAETWAAEYRAGKTTVTATHAKLRAFHIWRENPDLTLDAIAAILRDPPLLVTTVAGYILQSIVLEDLQYDKARLGTEVLSHISKDVIKQKRYKHLSEAIDIPGSGNAPEKNAPSLGKMTTPLDEDRIPGPVLPTAAMIGGAEATTTTSTEPVASHQPTSRPGQMSHQRTRSKDVLTAFANLSVAPAVPVDCALREQQQKPRHRTGLLPKEASRFSLTRSLSLGRGPKASPLKQSGTEATEPRRSLLFRTWTGTPPPGPAKAASVRERNPLEVTAEKDAQIGGTLSKTHICLWAGPWRRKPSGEFVCPCGDHEVRSDEASLFAVDEAGNVDGSQVGGARKERKERK</sequence>
<comment type="caution">
    <text evidence="5">The sequence shown here is derived from an EMBL/GenBank/DDBJ whole genome shotgun (WGS) entry which is preliminary data.</text>
</comment>
<dbReference type="InterPro" id="IPR002562">
    <property type="entry name" value="3'-5'_exonuclease_dom"/>
</dbReference>
<dbReference type="GO" id="GO:0003676">
    <property type="term" value="F:nucleic acid binding"/>
    <property type="evidence" value="ECO:0007669"/>
    <property type="project" value="InterPro"/>
</dbReference>
<evidence type="ECO:0000313" key="6">
    <source>
        <dbReference type="Proteomes" id="UP000838763"/>
    </source>
</evidence>